<proteinExistence type="predicted"/>
<keyword evidence="2" id="KW-0675">Receptor</keyword>
<dbReference type="AlphaFoldDB" id="A0A7C5DEY2"/>
<reference evidence="2" key="1">
    <citation type="journal article" date="2020" name="mSystems">
        <title>Genome- and Community-Level Interaction Insights into Carbon Utilization and Element Cycling Functions of Hydrothermarchaeota in Hydrothermal Sediment.</title>
        <authorList>
            <person name="Zhou Z."/>
            <person name="Liu Y."/>
            <person name="Xu W."/>
            <person name="Pan J."/>
            <person name="Luo Z.H."/>
            <person name="Li M."/>
        </authorList>
    </citation>
    <scope>NUCLEOTIDE SEQUENCE [LARGE SCALE GENOMIC DNA]</scope>
    <source>
        <strain evidence="2">HyVt-633</strain>
    </source>
</reference>
<dbReference type="GO" id="GO:0007165">
    <property type="term" value="P:signal transduction"/>
    <property type="evidence" value="ECO:0007669"/>
    <property type="project" value="InterPro"/>
</dbReference>
<organism evidence="2">
    <name type="scientific">Chlorobaculum parvum</name>
    <dbReference type="NCBI Taxonomy" id="274539"/>
    <lineage>
        <taxon>Bacteria</taxon>
        <taxon>Pseudomonadati</taxon>
        <taxon>Chlorobiota</taxon>
        <taxon>Chlorobiia</taxon>
        <taxon>Chlorobiales</taxon>
        <taxon>Chlorobiaceae</taxon>
        <taxon>Chlorobaculum</taxon>
    </lineage>
</organism>
<name>A0A7C5DEY2_9CHLB</name>
<evidence type="ECO:0000313" key="2">
    <source>
        <dbReference type="EMBL" id="HHE32557.1"/>
    </source>
</evidence>
<dbReference type="SUPFAM" id="SSF52200">
    <property type="entry name" value="Toll/Interleukin receptor TIR domain"/>
    <property type="match status" value="1"/>
</dbReference>
<dbReference type="InterPro" id="IPR035897">
    <property type="entry name" value="Toll_tir_struct_dom_sf"/>
</dbReference>
<feature type="domain" description="TIR" evidence="1">
    <location>
        <begin position="1"/>
        <end position="132"/>
    </location>
</feature>
<evidence type="ECO:0000259" key="1">
    <source>
        <dbReference type="PROSITE" id="PS50104"/>
    </source>
</evidence>
<dbReference type="InterPro" id="IPR000157">
    <property type="entry name" value="TIR_dom"/>
</dbReference>
<dbReference type="EMBL" id="DRSQ01000160">
    <property type="protein sequence ID" value="HHE32557.1"/>
    <property type="molecule type" value="Genomic_DNA"/>
</dbReference>
<protein>
    <submittedName>
        <fullName evidence="2">Toll/interleukin-1 receptor domain-containing protein</fullName>
    </submittedName>
</protein>
<dbReference type="PROSITE" id="PS50104">
    <property type="entry name" value="TIR"/>
    <property type="match status" value="1"/>
</dbReference>
<dbReference type="Gene3D" id="3.40.50.10140">
    <property type="entry name" value="Toll/interleukin-1 receptor homology (TIR) domain"/>
    <property type="match status" value="1"/>
</dbReference>
<gene>
    <name evidence="2" type="ORF">ENL07_08015</name>
</gene>
<dbReference type="Pfam" id="PF13676">
    <property type="entry name" value="TIR_2"/>
    <property type="match status" value="1"/>
</dbReference>
<dbReference type="SMART" id="SM00255">
    <property type="entry name" value="TIR"/>
    <property type="match status" value="1"/>
</dbReference>
<sequence>MIQVFISYSSVDKISAKQLATDLRVLGYDVWLDEWSIVVGQHIATEIEKGIQKADFIILLLSKSSTKSHWVDREWKIAYWEELKSQTTTVLPVLIDDCELPTLIQDKKYADMRNSYAVGFRDLVDAIERYKSTSSSILSFEYPDFSETISDASQIDVLGFDFGGGSIRYYSIVEESLNRGCSIRVILCKPSPAVIQTLTFRSYATRQEKTIIDSINRSIVYIDALKSKIKDPSSIQVRTLEYVSPYGLFLASGKRSSKIYVKLMPFRVSTGQYPTFCVDKQIDEKWFVFFARQYDLFWKASVPLCDS</sequence>
<dbReference type="Proteomes" id="UP000886058">
    <property type="component" value="Unassembled WGS sequence"/>
</dbReference>
<comment type="caution">
    <text evidence="2">The sequence shown here is derived from an EMBL/GenBank/DDBJ whole genome shotgun (WGS) entry which is preliminary data.</text>
</comment>
<accession>A0A7C5DEY2</accession>